<dbReference type="Pfam" id="PF05402">
    <property type="entry name" value="PqqD"/>
    <property type="match status" value="1"/>
</dbReference>
<dbReference type="InterPro" id="IPR008792">
    <property type="entry name" value="PQQD"/>
</dbReference>
<protein>
    <recommendedName>
        <fullName evidence="3">Coenzyme PQQ synthesis protein D (PqqD)</fullName>
    </recommendedName>
</protein>
<dbReference type="AlphaFoldDB" id="A0A0G0Z7N0"/>
<evidence type="ECO:0008006" key="3">
    <source>
        <dbReference type="Google" id="ProtNLM"/>
    </source>
</evidence>
<evidence type="ECO:0000313" key="2">
    <source>
        <dbReference type="Proteomes" id="UP000033869"/>
    </source>
</evidence>
<name>A0A0G0Z7N0_UNCC2</name>
<dbReference type="EMBL" id="LCBL01000003">
    <property type="protein sequence ID" value="KKS09033.1"/>
    <property type="molecule type" value="Genomic_DNA"/>
</dbReference>
<accession>A0A0G0Z7N0</accession>
<dbReference type="InterPro" id="IPR041881">
    <property type="entry name" value="PqqD_sf"/>
</dbReference>
<reference evidence="1 2" key="1">
    <citation type="journal article" date="2015" name="Nature">
        <title>rRNA introns, odd ribosomes, and small enigmatic genomes across a large radiation of phyla.</title>
        <authorList>
            <person name="Brown C.T."/>
            <person name="Hug L.A."/>
            <person name="Thomas B.C."/>
            <person name="Sharon I."/>
            <person name="Castelle C.J."/>
            <person name="Singh A."/>
            <person name="Wilkins M.J."/>
            <person name="Williams K.H."/>
            <person name="Banfield J.F."/>
        </authorList>
    </citation>
    <scope>NUCLEOTIDE SEQUENCE [LARGE SCALE GENOMIC DNA]</scope>
</reference>
<dbReference type="Proteomes" id="UP000033869">
    <property type="component" value="Unassembled WGS sequence"/>
</dbReference>
<comment type="caution">
    <text evidence="1">The sequence shown here is derived from an EMBL/GenBank/DDBJ whole genome shotgun (WGS) entry which is preliminary data.</text>
</comment>
<dbReference type="Gene3D" id="1.10.10.1150">
    <property type="entry name" value="Coenzyme PQQ synthesis protein D (PqqD)"/>
    <property type="match status" value="1"/>
</dbReference>
<organism evidence="1 2">
    <name type="scientific">candidate division CPR2 bacterium GW2011_GWC1_41_48</name>
    <dbReference type="NCBI Taxonomy" id="1618344"/>
    <lineage>
        <taxon>Bacteria</taxon>
        <taxon>Bacteria division CPR2</taxon>
    </lineage>
</organism>
<gene>
    <name evidence="1" type="ORF">UU65_C0003G0088</name>
</gene>
<evidence type="ECO:0000313" key="1">
    <source>
        <dbReference type="EMBL" id="KKS09033.1"/>
    </source>
</evidence>
<proteinExistence type="predicted"/>
<sequence>MQGIIHSYPLDCVFLRIGCKEDDFDERVLVVSCEGQQLLILIDAGSKIWRMCDGSRNLELILKSLTEDFTEAPINFRYLVDGFLKDLVERGLMISA</sequence>